<evidence type="ECO:0000256" key="1">
    <source>
        <dbReference type="ARBA" id="ARBA00004123"/>
    </source>
</evidence>
<comment type="caution">
    <text evidence="9">The sequence shown here is derived from an EMBL/GenBank/DDBJ whole genome shotgun (WGS) entry which is preliminary data.</text>
</comment>
<feature type="transmembrane region" description="Helical" evidence="7">
    <location>
        <begin position="736"/>
        <end position="759"/>
    </location>
</feature>
<dbReference type="InterPro" id="IPR046328">
    <property type="entry name" value="ETS_fam"/>
</dbReference>
<feature type="region of interest" description="Disordered" evidence="6">
    <location>
        <begin position="845"/>
        <end position="949"/>
    </location>
</feature>
<keyword evidence="4 5" id="KW-0539">Nucleus</keyword>
<dbReference type="AlphaFoldDB" id="A0AA36GAY9"/>
<dbReference type="GO" id="GO:0005634">
    <property type="term" value="C:nucleus"/>
    <property type="evidence" value="ECO:0007669"/>
    <property type="project" value="UniProtKB-SubCell"/>
</dbReference>
<proteinExistence type="inferred from homology"/>
<reference evidence="9" key="1">
    <citation type="submission" date="2023-06" db="EMBL/GenBank/DDBJ databases">
        <authorList>
            <person name="Delattre M."/>
        </authorList>
    </citation>
    <scope>NUCLEOTIDE SEQUENCE</scope>
    <source>
        <strain evidence="9">AF72</strain>
    </source>
</reference>
<feature type="transmembrane region" description="Helical" evidence="7">
    <location>
        <begin position="360"/>
        <end position="383"/>
    </location>
</feature>
<evidence type="ECO:0000256" key="7">
    <source>
        <dbReference type="SAM" id="Phobius"/>
    </source>
</evidence>
<feature type="compositionally biased region" description="Basic and acidic residues" evidence="6">
    <location>
        <begin position="847"/>
        <end position="874"/>
    </location>
</feature>
<evidence type="ECO:0000256" key="3">
    <source>
        <dbReference type="ARBA" id="ARBA00023125"/>
    </source>
</evidence>
<dbReference type="InterPro" id="IPR036390">
    <property type="entry name" value="WH_DNA-bd_sf"/>
</dbReference>
<dbReference type="InterPro" id="IPR000418">
    <property type="entry name" value="Ets_dom"/>
</dbReference>
<feature type="region of interest" description="Disordered" evidence="6">
    <location>
        <begin position="469"/>
        <end position="563"/>
    </location>
</feature>
<sequence length="949" mass="106547">MHSPKPAHKKYDDPIRQANACDEAALLAANQQLQNTFGGFVVNTTREFQDHLVPKHESPPPAQQLHYDPYQILGPTCTRLAHSGSGQTQLWQFLMELLADQRNAEIITWEGSQGEFKLVDPDEVARKWGERKSKPNMNYDKMSRALRYYYDKNIMCKVHGKRYAYKFDFQGIAAAMQPQPGAPDYLSASSVGRLHQDFINSGWSAANYRSLIPTGFQASGGLFGAGYVVLRTFWVDNRPKVPEGMDIRWDTAAVFEENRPAVDAQLHRGARHSSTRPVKKPVYALLKTAEYRGEYCPGILLHADGCSKHQRIEYACVASPGSSQYLGVICQWTHGKKMHQAEKVAVAQLRAKADASELQAGLLVILIFDVLMLMIILSILIYACRATGEQRDFLKGIRLLDRRLLRQEMPPHGIEPVISELGLHVDKWRNDRKVEYENSDMVKFAMRREKMISEMRSVMFIGRFAQKKKSEKSEMDETESSGKAKADLNSKMRTEFEVVNKVPRVSSTNIPGRPAQTSGGATRRQTSANPPLPSFAVQRVPSALKTQKSDSDPAGTEDKTQGGKQKDEELFCVLFGAAGTLQQCPRGWMVGGPNLQCLKQFDEPWMDNYTVAYNVCAQKYALPLDLPDNETRDEFLELDGFTAGYLKGPTDRACFNMPVYALLQHNPQAKKCPAILIHENACKRNTIITYPCGTSLGTKPYIGVICQWSHGKKKIQAEQAVVAQLKAKADASELQAGLLVILIFDVLMLMIILVILIYACRATGEQRDFLKGIRLLDRRLLRQEMPPHGIVPVISELGLHVDKWRNDRKVEYENSDMVKFAMRREKMISEMRSVMFIGRFAQKKKSEKSEMEETESSGKAKADLNSKMRTEFEVVNKVPRVSSTNIPGRPAQTSGGATRRQTSANPPRQSFAVQRVPSALKTQKSDSDPAGTEDKTQGGKQKDEEIESM</sequence>
<dbReference type="PANTHER" id="PTHR11849:SF287">
    <property type="entry name" value="TRANSCRIPTION FACTOR AST-1"/>
    <property type="match status" value="1"/>
</dbReference>
<dbReference type="PRINTS" id="PR00454">
    <property type="entry name" value="ETSDOMAIN"/>
</dbReference>
<accession>A0AA36GAY9</accession>
<evidence type="ECO:0000256" key="6">
    <source>
        <dbReference type="SAM" id="MobiDB-lite"/>
    </source>
</evidence>
<comment type="subcellular location">
    <subcellularLocation>
        <location evidence="1 5">Nucleus</location>
    </subcellularLocation>
</comment>
<dbReference type="FunFam" id="1.10.10.10:FF:000039">
    <property type="entry name" value="Friend leukemia integration 1 transcription factor"/>
    <property type="match status" value="1"/>
</dbReference>
<feature type="non-terminal residue" evidence="9">
    <location>
        <position position="949"/>
    </location>
</feature>
<dbReference type="EMBL" id="CATQJA010002709">
    <property type="protein sequence ID" value="CAJ0586864.1"/>
    <property type="molecule type" value="Genomic_DNA"/>
</dbReference>
<evidence type="ECO:0000256" key="4">
    <source>
        <dbReference type="ARBA" id="ARBA00023242"/>
    </source>
</evidence>
<dbReference type="InterPro" id="IPR036388">
    <property type="entry name" value="WH-like_DNA-bd_sf"/>
</dbReference>
<keyword evidence="7" id="KW-0812">Transmembrane</keyword>
<name>A0AA36GAY9_9BILA</name>
<feature type="compositionally biased region" description="Basic and acidic residues" evidence="6">
    <location>
        <begin position="471"/>
        <end position="498"/>
    </location>
</feature>
<organism evidence="9 10">
    <name type="scientific">Mesorhabditis spiculigera</name>
    <dbReference type="NCBI Taxonomy" id="96644"/>
    <lineage>
        <taxon>Eukaryota</taxon>
        <taxon>Metazoa</taxon>
        <taxon>Ecdysozoa</taxon>
        <taxon>Nematoda</taxon>
        <taxon>Chromadorea</taxon>
        <taxon>Rhabditida</taxon>
        <taxon>Rhabditina</taxon>
        <taxon>Rhabditomorpha</taxon>
        <taxon>Rhabditoidea</taxon>
        <taxon>Rhabditidae</taxon>
        <taxon>Mesorhabditinae</taxon>
        <taxon>Mesorhabditis</taxon>
    </lineage>
</organism>
<keyword evidence="7" id="KW-0472">Membrane</keyword>
<dbReference type="PANTHER" id="PTHR11849">
    <property type="entry name" value="ETS"/>
    <property type="match status" value="1"/>
</dbReference>
<dbReference type="Pfam" id="PF00178">
    <property type="entry name" value="Ets"/>
    <property type="match status" value="1"/>
</dbReference>
<dbReference type="SMART" id="SM00413">
    <property type="entry name" value="ETS"/>
    <property type="match status" value="1"/>
</dbReference>
<dbReference type="GO" id="GO:0000981">
    <property type="term" value="F:DNA-binding transcription factor activity, RNA polymerase II-specific"/>
    <property type="evidence" value="ECO:0007669"/>
    <property type="project" value="TreeGrafter"/>
</dbReference>
<feature type="compositionally biased region" description="Polar residues" evidence="6">
    <location>
        <begin position="881"/>
        <end position="912"/>
    </location>
</feature>
<feature type="domain" description="ETS" evidence="8">
    <location>
        <begin position="88"/>
        <end position="168"/>
    </location>
</feature>
<dbReference type="Proteomes" id="UP001177023">
    <property type="component" value="Unassembled WGS sequence"/>
</dbReference>
<keyword evidence="3 5" id="KW-0238">DNA-binding</keyword>
<comment type="similarity">
    <text evidence="2 5">Belongs to the ETS family.</text>
</comment>
<feature type="compositionally biased region" description="Basic and acidic residues" evidence="6">
    <location>
        <begin position="923"/>
        <end position="943"/>
    </location>
</feature>
<gene>
    <name evidence="9" type="ORF">MSPICULIGERA_LOCUS24846</name>
</gene>
<evidence type="ECO:0000313" key="10">
    <source>
        <dbReference type="Proteomes" id="UP001177023"/>
    </source>
</evidence>
<dbReference type="PROSITE" id="PS50061">
    <property type="entry name" value="ETS_DOMAIN_3"/>
    <property type="match status" value="1"/>
</dbReference>
<keyword evidence="7" id="KW-1133">Transmembrane helix</keyword>
<protein>
    <recommendedName>
        <fullName evidence="8">ETS domain-containing protein</fullName>
    </recommendedName>
</protein>
<dbReference type="GO" id="GO:0043565">
    <property type="term" value="F:sequence-specific DNA binding"/>
    <property type="evidence" value="ECO:0007669"/>
    <property type="project" value="InterPro"/>
</dbReference>
<keyword evidence="10" id="KW-1185">Reference proteome</keyword>
<evidence type="ECO:0000259" key="8">
    <source>
        <dbReference type="PROSITE" id="PS50061"/>
    </source>
</evidence>
<feature type="compositionally biased region" description="Polar residues" evidence="6">
    <location>
        <begin position="505"/>
        <end position="529"/>
    </location>
</feature>
<dbReference type="PROSITE" id="PS00346">
    <property type="entry name" value="ETS_DOMAIN_2"/>
    <property type="match status" value="1"/>
</dbReference>
<evidence type="ECO:0000313" key="9">
    <source>
        <dbReference type="EMBL" id="CAJ0586864.1"/>
    </source>
</evidence>
<dbReference type="SUPFAM" id="SSF46785">
    <property type="entry name" value="Winged helix' DNA-binding domain"/>
    <property type="match status" value="1"/>
</dbReference>
<dbReference type="Gene3D" id="1.10.10.10">
    <property type="entry name" value="Winged helix-like DNA-binding domain superfamily/Winged helix DNA-binding domain"/>
    <property type="match status" value="1"/>
</dbReference>
<dbReference type="GO" id="GO:0030154">
    <property type="term" value="P:cell differentiation"/>
    <property type="evidence" value="ECO:0007669"/>
    <property type="project" value="TreeGrafter"/>
</dbReference>
<feature type="compositionally biased region" description="Basic and acidic residues" evidence="6">
    <location>
        <begin position="547"/>
        <end position="563"/>
    </location>
</feature>
<evidence type="ECO:0000256" key="2">
    <source>
        <dbReference type="ARBA" id="ARBA00005562"/>
    </source>
</evidence>
<evidence type="ECO:0000256" key="5">
    <source>
        <dbReference type="RuleBase" id="RU004019"/>
    </source>
</evidence>